<reference evidence="2 3" key="1">
    <citation type="submission" date="2019-12" db="EMBL/GenBank/DDBJ databases">
        <authorList>
            <person name="Zhang Y.-J."/>
        </authorList>
    </citation>
    <scope>NUCLEOTIDE SEQUENCE [LARGE SCALE GENOMIC DNA]</scope>
    <source>
        <strain evidence="2 3">H18S-6</strain>
    </source>
</reference>
<protein>
    <submittedName>
        <fullName evidence="2">Uncharacterized protein</fullName>
    </submittedName>
</protein>
<organism evidence="2 3">
    <name type="scientific">Parasedimentitalea maritima</name>
    <dbReference type="NCBI Taxonomy" id="2578117"/>
    <lineage>
        <taxon>Bacteria</taxon>
        <taxon>Pseudomonadati</taxon>
        <taxon>Pseudomonadota</taxon>
        <taxon>Alphaproteobacteria</taxon>
        <taxon>Rhodobacterales</taxon>
        <taxon>Paracoccaceae</taxon>
        <taxon>Parasedimentitalea</taxon>
    </lineage>
</organism>
<gene>
    <name evidence="2" type="ORF">GP644_14250</name>
</gene>
<keyword evidence="1" id="KW-1133">Transmembrane helix</keyword>
<evidence type="ECO:0000313" key="2">
    <source>
        <dbReference type="EMBL" id="KAE9628922.1"/>
    </source>
</evidence>
<evidence type="ECO:0000313" key="3">
    <source>
        <dbReference type="Proteomes" id="UP000441586"/>
    </source>
</evidence>
<feature type="transmembrane region" description="Helical" evidence="1">
    <location>
        <begin position="74"/>
        <end position="98"/>
    </location>
</feature>
<comment type="caution">
    <text evidence="2">The sequence shown here is derived from an EMBL/GenBank/DDBJ whole genome shotgun (WGS) entry which is preliminary data.</text>
</comment>
<name>A0A6A4REQ7_9RHOB</name>
<feature type="transmembrane region" description="Helical" evidence="1">
    <location>
        <begin position="104"/>
        <end position="122"/>
    </location>
</feature>
<sequence length="128" mass="14163">MQINRSYAVAATLMGLTVGLHVFGGGPEIHDPIRASAMPDVVRAVGSVLWHAVTWILILMAVALAWISYRQNSALFVMVFAIQAGFAALFLFYGWTLLGTVWEMGQWTIFSVIPAVMLLGHWQERRSA</sequence>
<dbReference type="AlphaFoldDB" id="A0A6A4REQ7"/>
<accession>A0A6A4REQ7</accession>
<keyword evidence="1" id="KW-0812">Transmembrane</keyword>
<proteinExistence type="predicted"/>
<keyword evidence="1" id="KW-0472">Membrane</keyword>
<dbReference type="Proteomes" id="UP000441586">
    <property type="component" value="Unassembled WGS sequence"/>
</dbReference>
<dbReference type="EMBL" id="WSFO01000008">
    <property type="protein sequence ID" value="KAE9628922.1"/>
    <property type="molecule type" value="Genomic_DNA"/>
</dbReference>
<feature type="transmembrane region" description="Helical" evidence="1">
    <location>
        <begin position="48"/>
        <end position="67"/>
    </location>
</feature>
<dbReference type="RefSeq" id="WP_158980103.1">
    <property type="nucleotide sequence ID" value="NZ_WSFO01000008.1"/>
</dbReference>
<evidence type="ECO:0000256" key="1">
    <source>
        <dbReference type="SAM" id="Phobius"/>
    </source>
</evidence>